<comment type="pathway">
    <text evidence="10">Amino-acid degradation; L-isoleucine degradation.</text>
</comment>
<feature type="domain" description="Acyl-CoA dehydrogenase/oxidase N-terminal" evidence="16">
    <location>
        <begin position="65"/>
        <end position="175"/>
    </location>
</feature>
<keyword evidence="7" id="KW-0276">Fatty acid metabolism</keyword>
<dbReference type="EMBL" id="CAJMWY010004442">
    <property type="protein sequence ID" value="CAE6532258.1"/>
    <property type="molecule type" value="Genomic_DNA"/>
</dbReference>
<dbReference type="PROSITE" id="PS00073">
    <property type="entry name" value="ACYL_COA_DH_2"/>
    <property type="match status" value="1"/>
</dbReference>
<dbReference type="SUPFAM" id="SSF47203">
    <property type="entry name" value="Acyl-CoA dehydrogenase C-terminal domain-like"/>
    <property type="match status" value="2"/>
</dbReference>
<dbReference type="AlphaFoldDB" id="A0A8H3DQW0"/>
<evidence type="ECO:0000256" key="1">
    <source>
        <dbReference type="ARBA" id="ARBA00001974"/>
    </source>
</evidence>
<comment type="cofactor">
    <cofactor evidence="1 13">
        <name>FAD</name>
        <dbReference type="ChEBI" id="CHEBI:57692"/>
    </cofactor>
</comment>
<dbReference type="Gene3D" id="2.40.110.10">
    <property type="entry name" value="Butyryl-CoA Dehydrogenase, subunit A, domain 2"/>
    <property type="match status" value="2"/>
</dbReference>
<evidence type="ECO:0000256" key="2">
    <source>
        <dbReference type="ARBA" id="ARBA00005198"/>
    </source>
</evidence>
<sequence length="508" mass="54982">MLRALRLSLPVTRSFAAAHTSAARCFSASSVARSELSSLNKFTEEEEMLRDVVARSELSSLNKFTEEEEMLRDVVSRFAREVVAPKVREMDEAEKMDPAIVKGLFENGLMGIETSPDHGGAGSSFTSAIIAIEELAKIDPSVSVLCDVHNTLVNTIFRTYATKEQQEKFLPQLAEKKVGSFCLSEPASGSDAFALQTRAVPSDDGSYYTLTGSKMWITNAAEAEIFLVFALQTRAVPSDDGSYYTLTGSKMWITNAAEAEIFLVFATVDPSKGYKGITCFVVPKELGVEIAKKEQKLGIRASSTCVLNFDGIKVPAENLIGGPDQLGKGYKIAIEILNEGRIGIAAQMLGLAQGAFDLTIAIEILNEGRIGIAAQMLGLAQGAFDLTVPYTYQRKQGGQAIGTYQAMAHSMAGIATKIEAARLLTYNAARLKEEGANFTKEAAMAKYYASVVAQEASGNAIEWAGGVGFTRETGIEKFWRDSKIGAIYEGTSNIQLNTIAKFIQKQYS</sequence>
<dbReference type="GO" id="GO:0005739">
    <property type="term" value="C:mitochondrion"/>
    <property type="evidence" value="ECO:0007669"/>
    <property type="project" value="TreeGrafter"/>
</dbReference>
<evidence type="ECO:0000259" key="16">
    <source>
        <dbReference type="Pfam" id="PF02771"/>
    </source>
</evidence>
<dbReference type="Pfam" id="PF00441">
    <property type="entry name" value="Acyl-CoA_dh_1"/>
    <property type="match status" value="1"/>
</dbReference>
<keyword evidence="9" id="KW-0443">Lipid metabolism</keyword>
<dbReference type="InterPro" id="IPR006089">
    <property type="entry name" value="Acyl-CoA_DH_CS"/>
</dbReference>
<dbReference type="GO" id="GO:0050660">
    <property type="term" value="F:flavin adenine dinucleotide binding"/>
    <property type="evidence" value="ECO:0007669"/>
    <property type="project" value="InterPro"/>
</dbReference>
<dbReference type="InterPro" id="IPR009100">
    <property type="entry name" value="AcylCoA_DH/oxidase_NM_dom_sf"/>
</dbReference>
<evidence type="ECO:0000256" key="8">
    <source>
        <dbReference type="ARBA" id="ARBA00023002"/>
    </source>
</evidence>
<comment type="subunit">
    <text evidence="4">Homotetramer.</text>
</comment>
<dbReference type="FunFam" id="1.10.540.10:FF:000012">
    <property type="entry name" value="Acyl-CoA dehydrogenase short/branched chain"/>
    <property type="match status" value="1"/>
</dbReference>
<dbReference type="InterPro" id="IPR013786">
    <property type="entry name" value="AcylCoA_DH/ox_N"/>
</dbReference>
<dbReference type="InterPro" id="IPR036250">
    <property type="entry name" value="AcylCo_DH-like_C"/>
</dbReference>
<comment type="caution">
    <text evidence="17">The sequence shown here is derived from an EMBL/GenBank/DDBJ whole genome shotgun (WGS) entry which is preliminary data.</text>
</comment>
<evidence type="ECO:0000256" key="13">
    <source>
        <dbReference type="RuleBase" id="RU362125"/>
    </source>
</evidence>
<dbReference type="Proteomes" id="UP000663861">
    <property type="component" value="Unassembled WGS sequence"/>
</dbReference>
<dbReference type="GO" id="GO:0003853">
    <property type="term" value="F:short-chain 2-methyl fatty acyl-CoA dehydrogenase activity"/>
    <property type="evidence" value="ECO:0007669"/>
    <property type="project" value="UniProtKB-EC"/>
</dbReference>
<protein>
    <recommendedName>
        <fullName evidence="11">short-chain 2-methylacyl-CoA dehydrogenase</fullName>
        <ecNumber evidence="11">1.3.8.5</ecNumber>
    </recommendedName>
</protein>
<dbReference type="Pfam" id="PF02770">
    <property type="entry name" value="Acyl-CoA_dh_M"/>
    <property type="match status" value="1"/>
</dbReference>
<dbReference type="PROSITE" id="PS00072">
    <property type="entry name" value="ACYL_COA_DH_1"/>
    <property type="match status" value="1"/>
</dbReference>
<comment type="similarity">
    <text evidence="3 13">Belongs to the acyl-CoA dehydrogenase family.</text>
</comment>
<evidence type="ECO:0000313" key="18">
    <source>
        <dbReference type="Proteomes" id="UP000663861"/>
    </source>
</evidence>
<feature type="domain" description="Acyl-CoA dehydrogenase/oxidase C-terminal" evidence="14">
    <location>
        <begin position="359"/>
        <end position="503"/>
    </location>
</feature>
<organism evidence="17 18">
    <name type="scientific">Rhizoctonia solani</name>
    <dbReference type="NCBI Taxonomy" id="456999"/>
    <lineage>
        <taxon>Eukaryota</taxon>
        <taxon>Fungi</taxon>
        <taxon>Dikarya</taxon>
        <taxon>Basidiomycota</taxon>
        <taxon>Agaricomycotina</taxon>
        <taxon>Agaricomycetes</taxon>
        <taxon>Cantharellales</taxon>
        <taxon>Ceratobasidiaceae</taxon>
        <taxon>Rhizoctonia</taxon>
    </lineage>
</organism>
<dbReference type="Gene3D" id="1.10.540.10">
    <property type="entry name" value="Acyl-CoA dehydrogenase/oxidase, N-terminal domain"/>
    <property type="match status" value="1"/>
</dbReference>
<keyword evidence="5 13" id="KW-0285">Flavoprotein</keyword>
<evidence type="ECO:0000256" key="4">
    <source>
        <dbReference type="ARBA" id="ARBA00011881"/>
    </source>
</evidence>
<evidence type="ECO:0000256" key="12">
    <source>
        <dbReference type="ARBA" id="ARBA00048235"/>
    </source>
</evidence>
<evidence type="ECO:0000256" key="9">
    <source>
        <dbReference type="ARBA" id="ARBA00023098"/>
    </source>
</evidence>
<name>A0A8H3DQW0_9AGAM</name>
<comment type="catalytic activity">
    <reaction evidence="12">
        <text>2-methylbutanoyl-CoA + oxidized [electron-transfer flavoprotein] + H(+) = (2E)-2-methylbut-2-enoyl-CoA + reduced [electron-transfer flavoprotein]</text>
        <dbReference type="Rhea" id="RHEA:43780"/>
        <dbReference type="Rhea" id="RHEA-COMP:10685"/>
        <dbReference type="Rhea" id="RHEA-COMP:10686"/>
        <dbReference type="ChEBI" id="CHEBI:15378"/>
        <dbReference type="ChEBI" id="CHEBI:57336"/>
        <dbReference type="ChEBI" id="CHEBI:57337"/>
        <dbReference type="ChEBI" id="CHEBI:57692"/>
        <dbReference type="ChEBI" id="CHEBI:58307"/>
        <dbReference type="EC" id="1.3.8.5"/>
    </reaction>
    <physiologicalReaction direction="left-to-right" evidence="12">
        <dbReference type="Rhea" id="RHEA:43781"/>
    </physiologicalReaction>
</comment>
<evidence type="ECO:0000256" key="3">
    <source>
        <dbReference type="ARBA" id="ARBA00009347"/>
    </source>
</evidence>
<evidence type="ECO:0000256" key="7">
    <source>
        <dbReference type="ARBA" id="ARBA00022832"/>
    </source>
</evidence>
<dbReference type="Gene3D" id="1.20.140.10">
    <property type="entry name" value="Butyryl-CoA Dehydrogenase, subunit A, domain 3"/>
    <property type="match status" value="2"/>
</dbReference>
<accession>A0A8H3DQW0</accession>
<dbReference type="InterPro" id="IPR037069">
    <property type="entry name" value="AcylCoA_DH/ox_N_sf"/>
</dbReference>
<evidence type="ECO:0000256" key="11">
    <source>
        <dbReference type="ARBA" id="ARBA00039036"/>
    </source>
</evidence>
<evidence type="ECO:0000256" key="10">
    <source>
        <dbReference type="ARBA" id="ARBA00037895"/>
    </source>
</evidence>
<feature type="domain" description="Acyl-CoA oxidase/dehydrogenase middle" evidence="15">
    <location>
        <begin position="230"/>
        <end position="311"/>
    </location>
</feature>
<evidence type="ECO:0000313" key="17">
    <source>
        <dbReference type="EMBL" id="CAE6532258.1"/>
    </source>
</evidence>
<dbReference type="InterPro" id="IPR006091">
    <property type="entry name" value="Acyl-CoA_Oxase/DH_mid-dom"/>
</dbReference>
<dbReference type="FunFam" id="1.20.140.10:FF:000002">
    <property type="entry name" value="Acyl-CoA dehydrogenase short/branched chain"/>
    <property type="match status" value="1"/>
</dbReference>
<evidence type="ECO:0000259" key="14">
    <source>
        <dbReference type="Pfam" id="PF00441"/>
    </source>
</evidence>
<reference evidence="17" key="1">
    <citation type="submission" date="2021-01" db="EMBL/GenBank/DDBJ databases">
        <authorList>
            <person name="Kaushik A."/>
        </authorList>
    </citation>
    <scope>NUCLEOTIDE SEQUENCE</scope>
    <source>
        <strain evidence="17">AG4-RS23</strain>
    </source>
</reference>
<dbReference type="EC" id="1.3.8.5" evidence="11"/>
<dbReference type="InterPro" id="IPR046373">
    <property type="entry name" value="Acyl-CoA_Oxase/DH_mid-dom_sf"/>
</dbReference>
<keyword evidence="8 13" id="KW-0560">Oxidoreductase</keyword>
<dbReference type="PANTHER" id="PTHR43884">
    <property type="entry name" value="ACYL-COA DEHYDROGENASE"/>
    <property type="match status" value="1"/>
</dbReference>
<dbReference type="Pfam" id="PF02771">
    <property type="entry name" value="Acyl-CoA_dh_N"/>
    <property type="match status" value="1"/>
</dbReference>
<keyword evidence="6 13" id="KW-0274">FAD</keyword>
<evidence type="ECO:0000256" key="5">
    <source>
        <dbReference type="ARBA" id="ARBA00022630"/>
    </source>
</evidence>
<dbReference type="PANTHER" id="PTHR43884:SF1">
    <property type="entry name" value="SHORT_BRANCHED CHAIN SPECIFIC ACYL-COA DEHYDROGENASE, MITOCHONDRIAL"/>
    <property type="match status" value="1"/>
</dbReference>
<proteinExistence type="inferred from homology"/>
<comment type="pathway">
    <text evidence="2">Lipid metabolism; mitochondrial fatty acid beta-oxidation.</text>
</comment>
<dbReference type="GO" id="GO:0006631">
    <property type="term" value="P:fatty acid metabolic process"/>
    <property type="evidence" value="ECO:0007669"/>
    <property type="project" value="UniProtKB-KW"/>
</dbReference>
<dbReference type="SUPFAM" id="SSF56645">
    <property type="entry name" value="Acyl-CoA dehydrogenase NM domain-like"/>
    <property type="match status" value="2"/>
</dbReference>
<evidence type="ECO:0000256" key="6">
    <source>
        <dbReference type="ARBA" id="ARBA00022827"/>
    </source>
</evidence>
<gene>
    <name evidence="17" type="ORF">RDB_LOCUS176516</name>
</gene>
<dbReference type="InterPro" id="IPR009075">
    <property type="entry name" value="AcylCo_DH/oxidase_C"/>
</dbReference>
<evidence type="ECO:0000259" key="15">
    <source>
        <dbReference type="Pfam" id="PF02770"/>
    </source>
</evidence>